<dbReference type="PANTHER" id="PTHR35192">
    <property type="entry name" value="PROTEIN, PUTATIVE-RELATED"/>
    <property type="match status" value="1"/>
</dbReference>
<dbReference type="Proteomes" id="UP000218811">
    <property type="component" value="Unassembled WGS sequence"/>
</dbReference>
<dbReference type="AlphaFoldDB" id="A0A2H3JBL0"/>
<reference evidence="3 4" key="1">
    <citation type="journal article" date="2012" name="Science">
        <title>The Paleozoic origin of enzymatic lignin decomposition reconstructed from 31 fungal genomes.</title>
        <authorList>
            <person name="Floudas D."/>
            <person name="Binder M."/>
            <person name="Riley R."/>
            <person name="Barry K."/>
            <person name="Blanchette R.A."/>
            <person name="Henrissat B."/>
            <person name="Martinez A.T."/>
            <person name="Otillar R."/>
            <person name="Spatafora J.W."/>
            <person name="Yadav J.S."/>
            <person name="Aerts A."/>
            <person name="Benoit I."/>
            <person name="Boyd A."/>
            <person name="Carlson A."/>
            <person name="Copeland A."/>
            <person name="Coutinho P.M."/>
            <person name="de Vries R.P."/>
            <person name="Ferreira P."/>
            <person name="Findley K."/>
            <person name="Foster B."/>
            <person name="Gaskell J."/>
            <person name="Glotzer D."/>
            <person name="Gorecki P."/>
            <person name="Heitman J."/>
            <person name="Hesse C."/>
            <person name="Hori C."/>
            <person name="Igarashi K."/>
            <person name="Jurgens J.A."/>
            <person name="Kallen N."/>
            <person name="Kersten P."/>
            <person name="Kohler A."/>
            <person name="Kuees U."/>
            <person name="Kumar T.K.A."/>
            <person name="Kuo A."/>
            <person name="LaButti K."/>
            <person name="Larrondo L.F."/>
            <person name="Lindquist E."/>
            <person name="Ling A."/>
            <person name="Lombard V."/>
            <person name="Lucas S."/>
            <person name="Lundell T."/>
            <person name="Martin R."/>
            <person name="McLaughlin D.J."/>
            <person name="Morgenstern I."/>
            <person name="Morin E."/>
            <person name="Murat C."/>
            <person name="Nagy L.G."/>
            <person name="Nolan M."/>
            <person name="Ohm R.A."/>
            <person name="Patyshakuliyeva A."/>
            <person name="Rokas A."/>
            <person name="Ruiz-Duenas F.J."/>
            <person name="Sabat G."/>
            <person name="Salamov A."/>
            <person name="Samejima M."/>
            <person name="Schmutz J."/>
            <person name="Slot J.C."/>
            <person name="St John F."/>
            <person name="Stenlid J."/>
            <person name="Sun H."/>
            <person name="Sun S."/>
            <person name="Syed K."/>
            <person name="Tsang A."/>
            <person name="Wiebenga A."/>
            <person name="Young D."/>
            <person name="Pisabarro A."/>
            <person name="Eastwood D.C."/>
            <person name="Martin F."/>
            <person name="Cullen D."/>
            <person name="Grigoriev I.V."/>
            <person name="Hibbett D.S."/>
        </authorList>
    </citation>
    <scope>NUCLEOTIDE SEQUENCE [LARGE SCALE GENOMIC DNA]</scope>
    <source>
        <strain evidence="3 4">MD-104</strain>
    </source>
</reference>
<dbReference type="InterPro" id="IPR048661">
    <property type="entry name" value="CPL1-like"/>
</dbReference>
<dbReference type="EMBL" id="KB467943">
    <property type="protein sequence ID" value="PCH38975.1"/>
    <property type="molecule type" value="Genomic_DNA"/>
</dbReference>
<evidence type="ECO:0000256" key="1">
    <source>
        <dbReference type="SAM" id="SignalP"/>
    </source>
</evidence>
<feature type="domain" description="Protein CPL1-like" evidence="2">
    <location>
        <begin position="204"/>
        <end position="271"/>
    </location>
</feature>
<dbReference type="InterPro" id="IPR038955">
    <property type="entry name" value="PriA/CPL1_fungi"/>
</dbReference>
<name>A0A2H3JBL0_WOLCO</name>
<sequence length="513" mass="50286">MKLTTALVPLLAATSSFAAAVRSSLTRGARNDVIAARQAHVQRDLVDVCAGLDVDFEVLDIIFGHLEVCLCISLIPDFIEADVIVQAAVDVAGVAVVTAQLEALINDASGKQTCHYPDHAAPFCDFDWPCGFNCTNGYVPFTPSGSDHPTQCTCPPPWSECNGVCGSFPHGCGSATPGWKRSAPSCAAGKQMCGIAGGSSGKGWECVDTTSDLESCGGCMAPSPFTPFGAVTGVDCSAIPNIASVGCQASQCVVSSCIAGYVPSSARDSCVPALTIAKRDLADAGVAEAAAAVVEPVVAVAEAAAAGVHIARDILIGAAEAATAVVEPIAAVGEAGVVGVKVLRDIPVLEVVEEVGAVVDPLVAVGEAGVAGVAVGRDIVAGVAEVLEADVAGLVGVTEGAAAGVAIARDIVAGVAEGLEADVAGIVGVTEGAVAGVYIARDLDILGAEGLGAVVAPVAAVAEAGAAAVHVARDLPVVDEVPVVGAAVGVVAGAVVPGVAAVAAGAGAGVAIL</sequence>
<gene>
    <name evidence="3" type="ORF">WOLCODRAFT_29297</name>
</gene>
<dbReference type="OMA" id="DHAKSIC"/>
<dbReference type="Pfam" id="PF21671">
    <property type="entry name" value="CPL1-like"/>
    <property type="match status" value="1"/>
</dbReference>
<feature type="chain" id="PRO_5013749514" description="Protein CPL1-like domain-containing protein" evidence="1">
    <location>
        <begin position="19"/>
        <end position="513"/>
    </location>
</feature>
<accession>A0A2H3JBL0</accession>
<feature type="signal peptide" evidence="1">
    <location>
        <begin position="1"/>
        <end position="18"/>
    </location>
</feature>
<organism evidence="3 4">
    <name type="scientific">Wolfiporia cocos (strain MD-104)</name>
    <name type="common">Brown rot fungus</name>
    <dbReference type="NCBI Taxonomy" id="742152"/>
    <lineage>
        <taxon>Eukaryota</taxon>
        <taxon>Fungi</taxon>
        <taxon>Dikarya</taxon>
        <taxon>Basidiomycota</taxon>
        <taxon>Agaricomycotina</taxon>
        <taxon>Agaricomycetes</taxon>
        <taxon>Polyporales</taxon>
        <taxon>Phaeolaceae</taxon>
        <taxon>Wolfiporia</taxon>
    </lineage>
</organism>
<evidence type="ECO:0000313" key="3">
    <source>
        <dbReference type="EMBL" id="PCH38975.1"/>
    </source>
</evidence>
<dbReference type="OrthoDB" id="439917at2759"/>
<evidence type="ECO:0000259" key="2">
    <source>
        <dbReference type="Pfam" id="PF21671"/>
    </source>
</evidence>
<dbReference type="STRING" id="742152.A0A2H3JBL0"/>
<protein>
    <recommendedName>
        <fullName evidence="2">Protein CPL1-like domain-containing protein</fullName>
    </recommendedName>
</protein>
<dbReference type="PANTHER" id="PTHR35192:SF2">
    <property type="entry name" value="APPLE DOMAIN-CONTAINING PROTEIN"/>
    <property type="match status" value="1"/>
</dbReference>
<keyword evidence="4" id="KW-1185">Reference proteome</keyword>
<proteinExistence type="predicted"/>
<evidence type="ECO:0000313" key="4">
    <source>
        <dbReference type="Proteomes" id="UP000218811"/>
    </source>
</evidence>
<keyword evidence="1" id="KW-0732">Signal</keyword>